<keyword evidence="5" id="KW-1185">Reference proteome</keyword>
<evidence type="ECO:0000256" key="3">
    <source>
        <dbReference type="ARBA" id="ARBA00022833"/>
    </source>
</evidence>
<evidence type="ECO:0000313" key="6">
    <source>
        <dbReference type="WBParaSite" id="Pan_g15045.t1"/>
    </source>
</evidence>
<evidence type="ECO:0000256" key="1">
    <source>
        <dbReference type="ARBA" id="ARBA00022723"/>
    </source>
</evidence>
<reference evidence="5" key="1">
    <citation type="journal article" date="2013" name="Genetics">
        <title>The draft genome and transcriptome of Panagrellus redivivus are shaped by the harsh demands of a free-living lifestyle.</title>
        <authorList>
            <person name="Srinivasan J."/>
            <person name="Dillman A.R."/>
            <person name="Macchietto M.G."/>
            <person name="Heikkinen L."/>
            <person name="Lakso M."/>
            <person name="Fracchia K.M."/>
            <person name="Antoshechkin I."/>
            <person name="Mortazavi A."/>
            <person name="Wong G."/>
            <person name="Sternberg P.W."/>
        </authorList>
    </citation>
    <scope>NUCLEOTIDE SEQUENCE [LARGE SCALE GENOMIC DNA]</scope>
    <source>
        <strain evidence="5">MT8872</strain>
    </source>
</reference>
<protein>
    <submittedName>
        <fullName evidence="6">FLYWCH-type domain-containing protein</fullName>
    </submittedName>
</protein>
<reference evidence="6" key="2">
    <citation type="submission" date="2020-10" db="UniProtKB">
        <authorList>
            <consortium name="WormBaseParasite"/>
        </authorList>
    </citation>
    <scope>IDENTIFICATION</scope>
</reference>
<evidence type="ECO:0000313" key="5">
    <source>
        <dbReference type="Proteomes" id="UP000492821"/>
    </source>
</evidence>
<dbReference type="InterPro" id="IPR007588">
    <property type="entry name" value="Znf_FLYWCH"/>
</dbReference>
<dbReference type="GO" id="GO:0008270">
    <property type="term" value="F:zinc ion binding"/>
    <property type="evidence" value="ECO:0007669"/>
    <property type="project" value="UniProtKB-KW"/>
</dbReference>
<organism evidence="5 6">
    <name type="scientific">Panagrellus redivivus</name>
    <name type="common">Microworm</name>
    <dbReference type="NCBI Taxonomy" id="6233"/>
    <lineage>
        <taxon>Eukaryota</taxon>
        <taxon>Metazoa</taxon>
        <taxon>Ecdysozoa</taxon>
        <taxon>Nematoda</taxon>
        <taxon>Chromadorea</taxon>
        <taxon>Rhabditida</taxon>
        <taxon>Tylenchina</taxon>
        <taxon>Panagrolaimomorpha</taxon>
        <taxon>Panagrolaimoidea</taxon>
        <taxon>Panagrolaimidae</taxon>
        <taxon>Panagrellus</taxon>
    </lineage>
</organism>
<keyword evidence="2" id="KW-0863">Zinc-finger</keyword>
<dbReference type="WBParaSite" id="Pan_g15045.t1">
    <property type="protein sequence ID" value="Pan_g15045.t1"/>
    <property type="gene ID" value="Pan_g15045"/>
</dbReference>
<accession>A0A7E4ZSL2</accession>
<evidence type="ECO:0000256" key="2">
    <source>
        <dbReference type="ARBA" id="ARBA00022771"/>
    </source>
</evidence>
<evidence type="ECO:0000259" key="4">
    <source>
        <dbReference type="Pfam" id="PF04500"/>
    </source>
</evidence>
<dbReference type="AlphaFoldDB" id="A0A7E4ZSL2"/>
<name>A0A7E4ZSL2_PANRE</name>
<keyword evidence="1" id="KW-0479">Metal-binding</keyword>
<proteinExistence type="predicted"/>
<keyword evidence="3" id="KW-0862">Zinc</keyword>
<dbReference type="Gene3D" id="2.20.25.240">
    <property type="match status" value="1"/>
</dbReference>
<dbReference type="Proteomes" id="UP000492821">
    <property type="component" value="Unassembled WGS sequence"/>
</dbReference>
<feature type="domain" description="FLYWCH-type" evidence="4">
    <location>
        <begin position="23"/>
        <end position="75"/>
    </location>
</feature>
<sequence>MNPYPFKPLDHSVAAFVDARRFQNLLWHGYAYNFKHKHDEGVSYRCCRSTRRLYCPATATVDNEGNVEMKRTHIHEPQYIQNEVAYMKHQFLSFVFGAPSCHVDDVIIAAASILSPHQQGMAKILLHNEYLKWLGRDQLIKVCGGEVSKKKKKASGVPARLFGTKSLFTLIDFAEHVQSENDRYPLDDLDADFEMEVDT</sequence>
<dbReference type="Pfam" id="PF04500">
    <property type="entry name" value="FLYWCH"/>
    <property type="match status" value="1"/>
</dbReference>